<evidence type="ECO:0000313" key="2">
    <source>
        <dbReference type="Proteomes" id="UP000013827"/>
    </source>
</evidence>
<dbReference type="HOGENOM" id="CLU_1974678_0_0_1"/>
<reference evidence="1" key="2">
    <citation type="submission" date="2024-10" db="UniProtKB">
        <authorList>
            <consortium name="EnsemblProtists"/>
        </authorList>
    </citation>
    <scope>IDENTIFICATION</scope>
</reference>
<organism evidence="1 2">
    <name type="scientific">Emiliania huxleyi (strain CCMP1516)</name>
    <dbReference type="NCBI Taxonomy" id="280463"/>
    <lineage>
        <taxon>Eukaryota</taxon>
        <taxon>Haptista</taxon>
        <taxon>Haptophyta</taxon>
        <taxon>Prymnesiophyceae</taxon>
        <taxon>Isochrysidales</taxon>
        <taxon>Noelaerhabdaceae</taxon>
        <taxon>Emiliania</taxon>
    </lineage>
</organism>
<dbReference type="GeneID" id="17252988"/>
<accession>A0A0D3I6F2</accession>
<dbReference type="Proteomes" id="UP000013827">
    <property type="component" value="Unassembled WGS sequence"/>
</dbReference>
<evidence type="ECO:0000313" key="1">
    <source>
        <dbReference type="EnsemblProtists" id="EOD06837"/>
    </source>
</evidence>
<dbReference type="EnsemblProtists" id="EOD06837">
    <property type="protein sequence ID" value="EOD06837"/>
    <property type="gene ID" value="EMIHUDRAFT_258727"/>
</dbReference>
<dbReference type="AlphaFoldDB" id="A0A0D3I6F2"/>
<proteinExistence type="predicted"/>
<dbReference type="RefSeq" id="XP_005759266.1">
    <property type="nucleotide sequence ID" value="XM_005759209.1"/>
</dbReference>
<name>A0A0D3I6F2_EMIH1</name>
<keyword evidence="2" id="KW-1185">Reference proteome</keyword>
<reference evidence="2" key="1">
    <citation type="journal article" date="2013" name="Nature">
        <title>Pan genome of the phytoplankton Emiliania underpins its global distribution.</title>
        <authorList>
            <person name="Read B.A."/>
            <person name="Kegel J."/>
            <person name="Klute M.J."/>
            <person name="Kuo A."/>
            <person name="Lefebvre S.C."/>
            <person name="Maumus F."/>
            <person name="Mayer C."/>
            <person name="Miller J."/>
            <person name="Monier A."/>
            <person name="Salamov A."/>
            <person name="Young J."/>
            <person name="Aguilar M."/>
            <person name="Claverie J.M."/>
            <person name="Frickenhaus S."/>
            <person name="Gonzalez K."/>
            <person name="Herman E.K."/>
            <person name="Lin Y.C."/>
            <person name="Napier J."/>
            <person name="Ogata H."/>
            <person name="Sarno A.F."/>
            <person name="Shmutz J."/>
            <person name="Schroeder D."/>
            <person name="de Vargas C."/>
            <person name="Verret F."/>
            <person name="von Dassow P."/>
            <person name="Valentin K."/>
            <person name="Van de Peer Y."/>
            <person name="Wheeler G."/>
            <person name="Dacks J.B."/>
            <person name="Delwiche C.F."/>
            <person name="Dyhrman S.T."/>
            <person name="Glockner G."/>
            <person name="John U."/>
            <person name="Richards T."/>
            <person name="Worden A.Z."/>
            <person name="Zhang X."/>
            <person name="Grigoriev I.V."/>
            <person name="Allen A.E."/>
            <person name="Bidle K."/>
            <person name="Borodovsky M."/>
            <person name="Bowler C."/>
            <person name="Brownlee C."/>
            <person name="Cock J.M."/>
            <person name="Elias M."/>
            <person name="Gladyshev V.N."/>
            <person name="Groth M."/>
            <person name="Guda C."/>
            <person name="Hadaegh A."/>
            <person name="Iglesias-Rodriguez M.D."/>
            <person name="Jenkins J."/>
            <person name="Jones B.M."/>
            <person name="Lawson T."/>
            <person name="Leese F."/>
            <person name="Lindquist E."/>
            <person name="Lobanov A."/>
            <person name="Lomsadze A."/>
            <person name="Malik S.B."/>
            <person name="Marsh M.E."/>
            <person name="Mackinder L."/>
            <person name="Mock T."/>
            <person name="Mueller-Roeber B."/>
            <person name="Pagarete A."/>
            <person name="Parker M."/>
            <person name="Probert I."/>
            <person name="Quesneville H."/>
            <person name="Raines C."/>
            <person name="Rensing S.A."/>
            <person name="Riano-Pachon D.M."/>
            <person name="Richier S."/>
            <person name="Rokitta S."/>
            <person name="Shiraiwa Y."/>
            <person name="Soanes D.M."/>
            <person name="van der Giezen M."/>
            <person name="Wahlund T.M."/>
            <person name="Williams B."/>
            <person name="Wilson W."/>
            <person name="Wolfe G."/>
            <person name="Wurch L.L."/>
        </authorList>
    </citation>
    <scope>NUCLEOTIDE SEQUENCE</scope>
</reference>
<sequence>MADAIFGRLSVYGSVLRTEESSVLLDIATCVKTQWRSIHFPGSDPRGWPLGLAQNSCLIQMVLGIPVPAEPAILTTIRAANELLDLPLHPPLIGACDRILATLHGLLREADGIRAALELDEQLPLLHLLADVPYSRSALAPAA</sequence>
<dbReference type="PaxDb" id="2903-EOD06837"/>
<protein>
    <submittedName>
        <fullName evidence="1">Uncharacterized protein</fullName>
    </submittedName>
</protein>
<dbReference type="KEGG" id="ehx:EMIHUDRAFT_258727"/>